<dbReference type="EMBL" id="CM046395">
    <property type="protein sequence ID" value="KAI8542927.1"/>
    <property type="molecule type" value="Genomic_DNA"/>
</dbReference>
<organism evidence="1 2">
    <name type="scientific">Rhododendron molle</name>
    <name type="common">Chinese azalea</name>
    <name type="synonym">Azalea mollis</name>
    <dbReference type="NCBI Taxonomy" id="49168"/>
    <lineage>
        <taxon>Eukaryota</taxon>
        <taxon>Viridiplantae</taxon>
        <taxon>Streptophyta</taxon>
        <taxon>Embryophyta</taxon>
        <taxon>Tracheophyta</taxon>
        <taxon>Spermatophyta</taxon>
        <taxon>Magnoliopsida</taxon>
        <taxon>eudicotyledons</taxon>
        <taxon>Gunneridae</taxon>
        <taxon>Pentapetalae</taxon>
        <taxon>asterids</taxon>
        <taxon>Ericales</taxon>
        <taxon>Ericaceae</taxon>
        <taxon>Ericoideae</taxon>
        <taxon>Rhodoreae</taxon>
        <taxon>Rhododendron</taxon>
    </lineage>
</organism>
<protein>
    <submittedName>
        <fullName evidence="1">Uncharacterized protein</fullName>
    </submittedName>
</protein>
<evidence type="ECO:0000313" key="2">
    <source>
        <dbReference type="Proteomes" id="UP001062846"/>
    </source>
</evidence>
<comment type="caution">
    <text evidence="1">The sequence shown here is derived from an EMBL/GenBank/DDBJ whole genome shotgun (WGS) entry which is preliminary data.</text>
</comment>
<keyword evidence="2" id="KW-1185">Reference proteome</keyword>
<reference evidence="1" key="1">
    <citation type="submission" date="2022-02" db="EMBL/GenBank/DDBJ databases">
        <title>Plant Genome Project.</title>
        <authorList>
            <person name="Zhang R.-G."/>
        </authorList>
    </citation>
    <scope>NUCLEOTIDE SEQUENCE</scope>
    <source>
        <strain evidence="1">AT1</strain>
    </source>
</reference>
<name>A0ACC0MQY8_RHOML</name>
<gene>
    <name evidence="1" type="ORF">RHMOL_Rhmol08G0177800</name>
</gene>
<accession>A0ACC0MQY8</accession>
<dbReference type="Proteomes" id="UP001062846">
    <property type="component" value="Chromosome 8"/>
</dbReference>
<evidence type="ECO:0000313" key="1">
    <source>
        <dbReference type="EMBL" id="KAI8542927.1"/>
    </source>
</evidence>
<sequence>MFARTVNDEEVESIIEGEGLRRVPIYFYDPLAPTDDYWPIDDVNNTEVEVAREEEFADNDPLDEISLKLLFDEGVTNDEIRLIHPITDSFGNWCKEVIPNRYKRGLNMWYVGPRSKI</sequence>
<proteinExistence type="predicted"/>